<feature type="domain" description="Soluble ligand binding" evidence="4">
    <location>
        <begin position="499"/>
        <end position="543"/>
    </location>
</feature>
<dbReference type="Pfam" id="PF10531">
    <property type="entry name" value="SLBB"/>
    <property type="match status" value="5"/>
</dbReference>
<feature type="domain" description="Soluble ligand binding" evidence="4">
    <location>
        <begin position="409"/>
        <end position="444"/>
    </location>
</feature>
<evidence type="ECO:0000259" key="3">
    <source>
        <dbReference type="Pfam" id="PF02563"/>
    </source>
</evidence>
<dbReference type="InterPro" id="IPR019554">
    <property type="entry name" value="Soluble_ligand-bd"/>
</dbReference>
<sequence length="834" mass="92916">MQKSYLPRFAIIFILICGGIFRTISSTAQTLNAQANLSALHVDDLSDDQIREYLQQMKEKGYSAEQAERMAAARGMSSDELAKLKARIGRIQHGLSSRPFPERTRVGVDSLGGNYIPSVDTTADSVPQGPLTNPKIFGAKLFNNPNMTFVPNLRIPTPQHYRIGPDDEMVIDIYGYSEASYQLTVGNEGSINIPYVGIIYVNGLTMEEATERIRSRLATIYSGIRNGNTKLKVSLGQIRSIQVTLTGEINRPGTYTLPSLATVFNALYASGGPANNGSFRTIEVIRDNKVLEKLDVYDFLMKGDQSKNVRLQDQDVIRVPVYQKQVSIEGQVKRPGIYELLSGESLSDLLTYAGGFTDTAYRARIRAIRYTDRERKVLDIAEQDFATAIPRSGDQYTVDTLLARYANRVMIRGAVYRPGFYALKEGLTVGQLIRNAAGLREDAFLPRGYITRLNPDLSTSVVEFDVAKVLKGEAPDIPLKREDQINVSSIFDLRDAYNVQITGEVRSPGTFVYADSMSLKELIQQAGGFTEAATPYHIEVSRRITDSLDPHSTTAPLAKVFQLNTTKDLEISADRFTLHPYDIVMVRKIPGYEEQKQVKIEGEVLYPGTYTLERKNERISDLIKRAGGFTALAYVPGASLKRVADTSAMGISEQEKLNRFGQYQQSLANPGATDSSALMENLRQQIYYNDYVGISLDKIMEHPGERNDLILQEGDALKIPRQLQTVKVTGEVMYPVTAAYRPGRHARYYISQGGGFSENAKKGRVYVVYANGFVRSTRHILFFRNYPRLEPGAEIFVPQKPERKNRMTPQEIIGITSGAASLTAIIITIANLLK</sequence>
<protein>
    <submittedName>
        <fullName evidence="5">SLBB domain-containing protein</fullName>
    </submittedName>
</protein>
<accession>A0ABP8FUW0</accession>
<dbReference type="InterPro" id="IPR003715">
    <property type="entry name" value="Poly_export_N"/>
</dbReference>
<dbReference type="Gene3D" id="3.30.1950.10">
    <property type="entry name" value="wza like domain"/>
    <property type="match status" value="1"/>
</dbReference>
<organism evidence="5 6">
    <name type="scientific">Compostibacter hankyongensis</name>
    <dbReference type="NCBI Taxonomy" id="1007089"/>
    <lineage>
        <taxon>Bacteria</taxon>
        <taxon>Pseudomonadati</taxon>
        <taxon>Bacteroidota</taxon>
        <taxon>Chitinophagia</taxon>
        <taxon>Chitinophagales</taxon>
        <taxon>Chitinophagaceae</taxon>
        <taxon>Compostibacter</taxon>
    </lineage>
</organism>
<dbReference type="PANTHER" id="PTHR33619:SF3">
    <property type="entry name" value="POLYSACCHARIDE EXPORT PROTEIN GFCE-RELATED"/>
    <property type="match status" value="1"/>
</dbReference>
<name>A0ABP8FUW0_9BACT</name>
<keyword evidence="1" id="KW-0732">Signal</keyword>
<keyword evidence="6" id="KW-1185">Reference proteome</keyword>
<dbReference type="PANTHER" id="PTHR33619">
    <property type="entry name" value="POLYSACCHARIDE EXPORT PROTEIN GFCE-RELATED"/>
    <property type="match status" value="1"/>
</dbReference>
<evidence type="ECO:0000256" key="1">
    <source>
        <dbReference type="ARBA" id="ARBA00022729"/>
    </source>
</evidence>
<evidence type="ECO:0000313" key="5">
    <source>
        <dbReference type="EMBL" id="GAA4311456.1"/>
    </source>
</evidence>
<comment type="caution">
    <text evidence="5">The sequence shown here is derived from an EMBL/GenBank/DDBJ whole genome shotgun (WGS) entry which is preliminary data.</text>
</comment>
<dbReference type="EMBL" id="BAABFN010000004">
    <property type="protein sequence ID" value="GAA4311456.1"/>
    <property type="molecule type" value="Genomic_DNA"/>
</dbReference>
<keyword evidence="2" id="KW-0812">Transmembrane</keyword>
<dbReference type="Pfam" id="PF02563">
    <property type="entry name" value="Poly_export"/>
    <property type="match status" value="1"/>
</dbReference>
<dbReference type="Proteomes" id="UP001501207">
    <property type="component" value="Unassembled WGS sequence"/>
</dbReference>
<proteinExistence type="predicted"/>
<keyword evidence="2" id="KW-0472">Membrane</keyword>
<gene>
    <name evidence="5" type="ORF">GCM10023143_20580</name>
</gene>
<feature type="domain" description="Soluble ligand binding" evidence="4">
    <location>
        <begin position="326"/>
        <end position="369"/>
    </location>
</feature>
<feature type="domain" description="Soluble ligand binding" evidence="4">
    <location>
        <begin position="243"/>
        <end position="287"/>
    </location>
</feature>
<dbReference type="InterPro" id="IPR049712">
    <property type="entry name" value="Poly_export"/>
</dbReference>
<feature type="domain" description="Polysaccharide export protein N-terminal" evidence="3">
    <location>
        <begin position="156"/>
        <end position="221"/>
    </location>
</feature>
<dbReference type="Gene3D" id="3.10.560.10">
    <property type="entry name" value="Outer membrane lipoprotein wza domain like"/>
    <property type="match status" value="6"/>
</dbReference>
<evidence type="ECO:0000313" key="6">
    <source>
        <dbReference type="Proteomes" id="UP001501207"/>
    </source>
</evidence>
<dbReference type="RefSeq" id="WP_344978902.1">
    <property type="nucleotide sequence ID" value="NZ_BAABFN010000004.1"/>
</dbReference>
<dbReference type="SUPFAM" id="SSF142984">
    <property type="entry name" value="Nqo1 middle domain-like"/>
    <property type="match status" value="1"/>
</dbReference>
<keyword evidence="2" id="KW-1133">Transmembrane helix</keyword>
<reference evidence="6" key="1">
    <citation type="journal article" date="2019" name="Int. J. Syst. Evol. Microbiol.">
        <title>The Global Catalogue of Microorganisms (GCM) 10K type strain sequencing project: providing services to taxonomists for standard genome sequencing and annotation.</title>
        <authorList>
            <consortium name="The Broad Institute Genomics Platform"/>
            <consortium name="The Broad Institute Genome Sequencing Center for Infectious Disease"/>
            <person name="Wu L."/>
            <person name="Ma J."/>
        </authorList>
    </citation>
    <scope>NUCLEOTIDE SEQUENCE [LARGE SCALE GENOMIC DNA]</scope>
    <source>
        <strain evidence="6">JCM 17664</strain>
    </source>
</reference>
<feature type="domain" description="Soluble ligand binding" evidence="4">
    <location>
        <begin position="598"/>
        <end position="642"/>
    </location>
</feature>
<feature type="transmembrane region" description="Helical" evidence="2">
    <location>
        <begin position="812"/>
        <end position="833"/>
    </location>
</feature>
<evidence type="ECO:0000256" key="2">
    <source>
        <dbReference type="SAM" id="Phobius"/>
    </source>
</evidence>
<evidence type="ECO:0000259" key="4">
    <source>
        <dbReference type="Pfam" id="PF10531"/>
    </source>
</evidence>